<evidence type="ECO:0000256" key="1">
    <source>
        <dbReference type="SAM" id="MobiDB-lite"/>
    </source>
</evidence>
<accession>A0A6J4Q429</accession>
<feature type="compositionally biased region" description="Basic residues" evidence="1">
    <location>
        <begin position="31"/>
        <end position="63"/>
    </location>
</feature>
<evidence type="ECO:0000313" key="2">
    <source>
        <dbReference type="EMBL" id="CAA9427412.1"/>
    </source>
</evidence>
<dbReference type="AlphaFoldDB" id="A0A6J4Q429"/>
<name>A0A6J4Q429_9PSEU</name>
<gene>
    <name evidence="2" type="ORF">AVDCRST_MAG66-3045</name>
</gene>
<organism evidence="2">
    <name type="scientific">uncultured Pseudonocardia sp</name>
    <dbReference type="NCBI Taxonomy" id="211455"/>
    <lineage>
        <taxon>Bacteria</taxon>
        <taxon>Bacillati</taxon>
        <taxon>Actinomycetota</taxon>
        <taxon>Actinomycetes</taxon>
        <taxon>Pseudonocardiales</taxon>
        <taxon>Pseudonocardiaceae</taxon>
        <taxon>Pseudonocardia</taxon>
        <taxon>environmental samples</taxon>
    </lineage>
</organism>
<reference evidence="2" key="1">
    <citation type="submission" date="2020-02" db="EMBL/GenBank/DDBJ databases">
        <authorList>
            <person name="Meier V. D."/>
        </authorList>
    </citation>
    <scope>NUCLEOTIDE SEQUENCE</scope>
    <source>
        <strain evidence="2">AVDCRST_MAG66</strain>
    </source>
</reference>
<dbReference type="EMBL" id="CADCUS010000444">
    <property type="protein sequence ID" value="CAA9427412.1"/>
    <property type="molecule type" value="Genomic_DNA"/>
</dbReference>
<sequence>DRRTGRLGGTAARPGAGRGGDRDRDAGARPGLRHRRVRRGGRRARGPGARDRHRPRCRRAGAD</sequence>
<feature type="region of interest" description="Disordered" evidence="1">
    <location>
        <begin position="1"/>
        <end position="63"/>
    </location>
</feature>
<feature type="non-terminal residue" evidence="2">
    <location>
        <position position="63"/>
    </location>
</feature>
<feature type="non-terminal residue" evidence="2">
    <location>
        <position position="1"/>
    </location>
</feature>
<proteinExistence type="predicted"/>
<protein>
    <submittedName>
        <fullName evidence="2">Uncharacterized protein</fullName>
    </submittedName>
</protein>